<keyword evidence="6" id="KW-1185">Reference proteome</keyword>
<proteinExistence type="predicted"/>
<organism evidence="5 6">
    <name type="scientific">Collybiopsis confluens</name>
    <dbReference type="NCBI Taxonomy" id="2823264"/>
    <lineage>
        <taxon>Eukaryota</taxon>
        <taxon>Fungi</taxon>
        <taxon>Dikarya</taxon>
        <taxon>Basidiomycota</taxon>
        <taxon>Agaricomycotina</taxon>
        <taxon>Agaricomycetes</taxon>
        <taxon>Agaricomycetidae</taxon>
        <taxon>Agaricales</taxon>
        <taxon>Marasmiineae</taxon>
        <taxon>Omphalotaceae</taxon>
        <taxon>Collybiopsis</taxon>
    </lineage>
</organism>
<evidence type="ECO:0000313" key="6">
    <source>
        <dbReference type="Proteomes" id="UP000518752"/>
    </source>
</evidence>
<reference evidence="5 6" key="1">
    <citation type="journal article" date="2020" name="ISME J.">
        <title>Uncovering the hidden diversity of litter-decomposition mechanisms in mushroom-forming fungi.</title>
        <authorList>
            <person name="Floudas D."/>
            <person name="Bentzer J."/>
            <person name="Ahren D."/>
            <person name="Johansson T."/>
            <person name="Persson P."/>
            <person name="Tunlid A."/>
        </authorList>
    </citation>
    <scope>NUCLEOTIDE SEQUENCE [LARGE SCALE GENOMIC DNA]</scope>
    <source>
        <strain evidence="5 6">CBS 406.79</strain>
    </source>
</reference>
<dbReference type="PROSITE" id="PS50102">
    <property type="entry name" value="RRM"/>
    <property type="match status" value="1"/>
</dbReference>
<dbReference type="InterPro" id="IPR035979">
    <property type="entry name" value="RBD_domain_sf"/>
</dbReference>
<evidence type="ECO:0000259" key="4">
    <source>
        <dbReference type="PROSITE" id="PS50102"/>
    </source>
</evidence>
<sequence length="257" mass="27837">MHRLNSYHGPKQRVLGSKASNVAPAWKQAPANSQALRRQQVAAGSKILLSQLPLDVGEREVEELFKKTVGPLKESFLIYNSQGKSKGMAVVAFQRPGDASLAREKYDGKFVDGRRPIRIEVVSDVSPTIPTGPASRSTAPSAPPSLLDRIDKTNLPSSSTSTRPSQNHTLPRQAAAAASLVAKAKTITPAAAVQNETKRRTKKGPKRLKKQNVQFPKFSTSAGASTTTTAAHKKAAKTREELDQEMEDYRAGVMDEL</sequence>
<feature type="region of interest" description="Disordered" evidence="3">
    <location>
        <begin position="123"/>
        <end position="174"/>
    </location>
</feature>
<dbReference type="OrthoDB" id="346839at2759"/>
<dbReference type="SMART" id="SM00360">
    <property type="entry name" value="RRM"/>
    <property type="match status" value="1"/>
</dbReference>
<evidence type="ECO:0000256" key="1">
    <source>
        <dbReference type="ARBA" id="ARBA00022884"/>
    </source>
</evidence>
<gene>
    <name evidence="5" type="ORF">D9757_005842</name>
</gene>
<feature type="region of interest" description="Disordered" evidence="3">
    <location>
        <begin position="1"/>
        <end position="26"/>
    </location>
</feature>
<dbReference type="Gene3D" id="3.30.70.330">
    <property type="match status" value="1"/>
</dbReference>
<accession>A0A8H5HNA7</accession>
<feature type="compositionally biased region" description="Polar residues" evidence="3">
    <location>
        <begin position="154"/>
        <end position="170"/>
    </location>
</feature>
<keyword evidence="1 2" id="KW-0694">RNA-binding</keyword>
<feature type="compositionally biased region" description="Low complexity" evidence="3">
    <location>
        <begin position="219"/>
        <end position="230"/>
    </location>
</feature>
<dbReference type="EMBL" id="JAACJN010000035">
    <property type="protein sequence ID" value="KAF5386440.1"/>
    <property type="molecule type" value="Genomic_DNA"/>
</dbReference>
<evidence type="ECO:0000313" key="5">
    <source>
        <dbReference type="EMBL" id="KAF5386440.1"/>
    </source>
</evidence>
<evidence type="ECO:0000256" key="3">
    <source>
        <dbReference type="SAM" id="MobiDB-lite"/>
    </source>
</evidence>
<feature type="region of interest" description="Disordered" evidence="3">
    <location>
        <begin position="190"/>
        <end position="257"/>
    </location>
</feature>
<dbReference type="GO" id="GO:0005634">
    <property type="term" value="C:nucleus"/>
    <property type="evidence" value="ECO:0007669"/>
    <property type="project" value="TreeGrafter"/>
</dbReference>
<feature type="compositionally biased region" description="Basic residues" evidence="3">
    <location>
        <begin position="199"/>
        <end position="210"/>
    </location>
</feature>
<comment type="caution">
    <text evidence="5">The sequence shown here is derived from an EMBL/GenBank/DDBJ whole genome shotgun (WGS) entry which is preliminary data.</text>
</comment>
<dbReference type="InterPro" id="IPR012677">
    <property type="entry name" value="Nucleotide-bd_a/b_plait_sf"/>
</dbReference>
<dbReference type="PANTHER" id="PTHR19965:SF35">
    <property type="entry name" value="RNA ANNEALING PROTEIN YRA1"/>
    <property type="match status" value="1"/>
</dbReference>
<dbReference type="Proteomes" id="UP000518752">
    <property type="component" value="Unassembled WGS sequence"/>
</dbReference>
<dbReference type="InterPro" id="IPR000504">
    <property type="entry name" value="RRM_dom"/>
</dbReference>
<dbReference type="PANTHER" id="PTHR19965">
    <property type="entry name" value="RNA AND EXPORT FACTOR BINDING PROTEIN"/>
    <property type="match status" value="1"/>
</dbReference>
<dbReference type="InterPro" id="IPR051229">
    <property type="entry name" value="ALYREF_mRNA_export"/>
</dbReference>
<dbReference type="Pfam" id="PF00076">
    <property type="entry name" value="RRM_1"/>
    <property type="match status" value="1"/>
</dbReference>
<evidence type="ECO:0000256" key="2">
    <source>
        <dbReference type="PROSITE-ProRule" id="PRU00176"/>
    </source>
</evidence>
<dbReference type="GO" id="GO:0003729">
    <property type="term" value="F:mRNA binding"/>
    <property type="evidence" value="ECO:0007669"/>
    <property type="project" value="TreeGrafter"/>
</dbReference>
<protein>
    <recommendedName>
        <fullName evidence="4">RRM domain-containing protein</fullName>
    </recommendedName>
</protein>
<name>A0A8H5HNA7_9AGAR</name>
<dbReference type="SUPFAM" id="SSF54928">
    <property type="entry name" value="RNA-binding domain, RBD"/>
    <property type="match status" value="1"/>
</dbReference>
<feature type="domain" description="RRM" evidence="4">
    <location>
        <begin position="45"/>
        <end position="124"/>
    </location>
</feature>
<dbReference type="AlphaFoldDB" id="A0A8H5HNA7"/>